<dbReference type="Proteomes" id="UP000250561">
    <property type="component" value="Unassembled WGS sequence"/>
</dbReference>
<sequence>MGVVFGLALHTIYGSDSQVLKDSVQWFNIVGNGYVQLLQ</sequence>
<evidence type="ECO:0000313" key="2">
    <source>
        <dbReference type="Proteomes" id="UP000250561"/>
    </source>
</evidence>
<accession>A0A2X1KGS3</accession>
<name>A0A2X1KGS3_ECOLX</name>
<dbReference type="EMBL" id="UARS01000020">
    <property type="protein sequence ID" value="SPW58127.1"/>
    <property type="molecule type" value="Genomic_DNA"/>
</dbReference>
<gene>
    <name evidence="1" type="primary">tcyP_3</name>
    <name evidence="1" type="ORF">NCTC11126_05943</name>
</gene>
<reference evidence="1 2" key="1">
    <citation type="submission" date="2018-06" db="EMBL/GenBank/DDBJ databases">
        <authorList>
            <consortium name="Pathogen Informatics"/>
            <person name="Doyle S."/>
        </authorList>
    </citation>
    <scope>NUCLEOTIDE SEQUENCE [LARGE SCALE GENOMIC DNA]</scope>
    <source>
        <strain evidence="1 2">NCTC11126</strain>
    </source>
</reference>
<dbReference type="AlphaFoldDB" id="A0A2X1KGS3"/>
<evidence type="ECO:0000313" key="1">
    <source>
        <dbReference type="EMBL" id="SPW58127.1"/>
    </source>
</evidence>
<organism evidence="1 2">
    <name type="scientific">Escherichia coli</name>
    <dbReference type="NCBI Taxonomy" id="562"/>
    <lineage>
        <taxon>Bacteria</taxon>
        <taxon>Pseudomonadati</taxon>
        <taxon>Pseudomonadota</taxon>
        <taxon>Gammaproteobacteria</taxon>
        <taxon>Enterobacterales</taxon>
        <taxon>Enterobacteriaceae</taxon>
        <taxon>Escherichia</taxon>
    </lineage>
</organism>
<protein>
    <submittedName>
        <fullName evidence="1">Putative sodium:dicarboxylate symporter</fullName>
    </submittedName>
</protein>
<proteinExistence type="predicted"/>